<keyword evidence="2" id="KW-1185">Reference proteome</keyword>
<proteinExistence type="predicted"/>
<accession>A0A9Q1GHH0</accession>
<reference evidence="1" key="1">
    <citation type="submission" date="2022-04" db="EMBL/GenBank/DDBJ databases">
        <title>Carnegiea gigantea Genome sequencing and assembly v2.</title>
        <authorList>
            <person name="Copetti D."/>
            <person name="Sanderson M.J."/>
            <person name="Burquez A."/>
            <person name="Wojciechowski M.F."/>
        </authorList>
    </citation>
    <scope>NUCLEOTIDE SEQUENCE</scope>
    <source>
        <strain evidence="1">SGP5-SGP5p</strain>
        <tissue evidence="1">Aerial part</tissue>
    </source>
</reference>
<dbReference type="EMBL" id="JAKOGI010005017">
    <property type="protein sequence ID" value="KAJ8419504.1"/>
    <property type="molecule type" value="Genomic_DNA"/>
</dbReference>
<sequence>MWVKDSSFLSIVHKHLPKRLLRLQKYQTSVQRDLQTLNHGKYKDLREQQRTARAALEHLQQALANDPMNDSLLQQEREAQRHYISIISSTLDITLDWIKYGDAGTRFFYAKAKQRKLQTHVYSLRDDDGLQHHGFDAVSRVLQDYYSTLVGNPTPGAPLDPTVIAMGPILSLEQQ</sequence>
<dbReference type="Proteomes" id="UP001153076">
    <property type="component" value="Unassembled WGS sequence"/>
</dbReference>
<evidence type="ECO:0000313" key="2">
    <source>
        <dbReference type="Proteomes" id="UP001153076"/>
    </source>
</evidence>
<comment type="caution">
    <text evidence="1">The sequence shown here is derived from an EMBL/GenBank/DDBJ whole genome shotgun (WGS) entry which is preliminary data.</text>
</comment>
<evidence type="ECO:0000313" key="1">
    <source>
        <dbReference type="EMBL" id="KAJ8419504.1"/>
    </source>
</evidence>
<dbReference type="AlphaFoldDB" id="A0A9Q1GHH0"/>
<dbReference type="OrthoDB" id="1935089at2759"/>
<organism evidence="1 2">
    <name type="scientific">Carnegiea gigantea</name>
    <dbReference type="NCBI Taxonomy" id="171969"/>
    <lineage>
        <taxon>Eukaryota</taxon>
        <taxon>Viridiplantae</taxon>
        <taxon>Streptophyta</taxon>
        <taxon>Embryophyta</taxon>
        <taxon>Tracheophyta</taxon>
        <taxon>Spermatophyta</taxon>
        <taxon>Magnoliopsida</taxon>
        <taxon>eudicotyledons</taxon>
        <taxon>Gunneridae</taxon>
        <taxon>Pentapetalae</taxon>
        <taxon>Caryophyllales</taxon>
        <taxon>Cactineae</taxon>
        <taxon>Cactaceae</taxon>
        <taxon>Cactoideae</taxon>
        <taxon>Echinocereeae</taxon>
        <taxon>Carnegiea</taxon>
    </lineage>
</organism>
<protein>
    <submittedName>
        <fullName evidence="1">Uncharacterized protein</fullName>
    </submittedName>
</protein>
<name>A0A9Q1GHH0_9CARY</name>
<gene>
    <name evidence="1" type="ORF">Cgig2_021431</name>
</gene>